<reference evidence="4" key="1">
    <citation type="submission" date="2021-01" db="EMBL/GenBank/DDBJ databases">
        <authorList>
            <person name="Corre E."/>
            <person name="Pelletier E."/>
            <person name="Niang G."/>
            <person name="Scheremetjew M."/>
            <person name="Finn R."/>
            <person name="Kale V."/>
            <person name="Holt S."/>
            <person name="Cochrane G."/>
            <person name="Meng A."/>
            <person name="Brown T."/>
            <person name="Cohen L."/>
        </authorList>
    </citation>
    <scope>NUCLEOTIDE SEQUENCE</scope>
    <source>
        <strain evidence="4">OF101</strain>
    </source>
</reference>
<sequence length="439" mass="46245">MFGWRPPRATVAVALRDSALHAAAAPVRAQAVDTCPQARRSRRRGNSGAAARIAGLSCWLLAWAAAPVLLLGRSSPAFTGLRGLTTLRCGSMPRAAASSPEEAEDLSEVQAAAARARAEAELAEARAAAARAKAELAAARAGRAVEGTASEAASGGVAAGPAPAPAAAPPGGLEPAVPPVVTLYSGDEERPAQLLLSAEGMAFFSMLARLEDVQIFGNRTALDALLRATLNGLWQFAQMGRAARDGDLKELPADLLRDVEEAGTAVTPEAMASALAPRVVEDGPRQGGDWRPLAKALGRVQRLPEIVEKAVAWEQLFPDPMARATGMTREEAKEVTLAFFRSRALEKCADWTDQELDAAERLAQRDERLRRVFTRVEIVRKEVAETFTGAAWLPVALLAVLLAASWCVFCSNPGGGGGDAPLLMDDSSLQGLPLLTLEK</sequence>
<gene>
    <name evidence="4" type="ORF">ACAT0790_LOCUS44016</name>
</gene>
<protein>
    <submittedName>
        <fullName evidence="4">Uncharacterized protein</fullName>
    </submittedName>
</protein>
<name>A0A7S1RIA3_ALECA</name>
<evidence type="ECO:0000313" key="4">
    <source>
        <dbReference type="EMBL" id="CAD9167248.1"/>
    </source>
</evidence>
<keyword evidence="3" id="KW-0472">Membrane</keyword>
<feature type="region of interest" description="Disordered" evidence="2">
    <location>
        <begin position="154"/>
        <end position="173"/>
    </location>
</feature>
<feature type="coiled-coil region" evidence="1">
    <location>
        <begin position="106"/>
        <end position="142"/>
    </location>
</feature>
<dbReference type="EMBL" id="HBGE01073459">
    <property type="protein sequence ID" value="CAD9167248.1"/>
    <property type="molecule type" value="Transcribed_RNA"/>
</dbReference>
<evidence type="ECO:0000256" key="3">
    <source>
        <dbReference type="SAM" id="Phobius"/>
    </source>
</evidence>
<accession>A0A7S1RIA3</accession>
<dbReference type="AlphaFoldDB" id="A0A7S1RIA3"/>
<keyword evidence="3" id="KW-0812">Transmembrane</keyword>
<evidence type="ECO:0000256" key="2">
    <source>
        <dbReference type="SAM" id="MobiDB-lite"/>
    </source>
</evidence>
<organism evidence="4">
    <name type="scientific">Alexandrium catenella</name>
    <name type="common">Red tide dinoflagellate</name>
    <name type="synonym">Gonyaulax catenella</name>
    <dbReference type="NCBI Taxonomy" id="2925"/>
    <lineage>
        <taxon>Eukaryota</taxon>
        <taxon>Sar</taxon>
        <taxon>Alveolata</taxon>
        <taxon>Dinophyceae</taxon>
        <taxon>Gonyaulacales</taxon>
        <taxon>Pyrocystaceae</taxon>
        <taxon>Alexandrium</taxon>
    </lineage>
</organism>
<feature type="transmembrane region" description="Helical" evidence="3">
    <location>
        <begin position="49"/>
        <end position="72"/>
    </location>
</feature>
<evidence type="ECO:0000256" key="1">
    <source>
        <dbReference type="SAM" id="Coils"/>
    </source>
</evidence>
<keyword evidence="3" id="KW-1133">Transmembrane helix</keyword>
<proteinExistence type="predicted"/>
<keyword evidence="1" id="KW-0175">Coiled coil</keyword>